<evidence type="ECO:0000313" key="1">
    <source>
        <dbReference type="EMBL" id="MDR6241140.1"/>
    </source>
</evidence>
<proteinExistence type="predicted"/>
<accession>A0AAE3XSF1</accession>
<reference evidence="1" key="1">
    <citation type="submission" date="2023-07" db="EMBL/GenBank/DDBJ databases">
        <title>Genomic Encyclopedia of Type Strains, Phase IV (KMG-IV): sequencing the most valuable type-strain genomes for metagenomic binning, comparative biology and taxonomic classification.</title>
        <authorList>
            <person name="Goeker M."/>
        </authorList>
    </citation>
    <scope>NUCLEOTIDE SEQUENCE</scope>
    <source>
        <strain evidence="1">DSM 26174</strain>
    </source>
</reference>
<sequence length="208" mass="24534">MKLKIDFQKIKELRERLSIPLDLAKELIIENDGDLLTCEQEFHRNNLNTICRLADCNETIAEKYYKICGFDIEKSVKKIHKQLFYLTVHPNEPIDKIGFILWAENESLDKYVTSRDKSLFIQTKDFEYVIDTFKSVFPLTDSETGEIQKSFDIVSNNFFDNKTSRIIVDRMAKIKTKDPNVESFLRDLIKWFNIQLRYADDIVVYGNL</sequence>
<dbReference type="RefSeq" id="WP_309941699.1">
    <property type="nucleotide sequence ID" value="NZ_AP025305.1"/>
</dbReference>
<organism evidence="1 2">
    <name type="scientific">Aureibacter tunicatorum</name>
    <dbReference type="NCBI Taxonomy" id="866807"/>
    <lineage>
        <taxon>Bacteria</taxon>
        <taxon>Pseudomonadati</taxon>
        <taxon>Bacteroidota</taxon>
        <taxon>Cytophagia</taxon>
        <taxon>Cytophagales</taxon>
        <taxon>Persicobacteraceae</taxon>
        <taxon>Aureibacter</taxon>
    </lineage>
</organism>
<dbReference type="EMBL" id="JAVDQD010000006">
    <property type="protein sequence ID" value="MDR6241140.1"/>
    <property type="molecule type" value="Genomic_DNA"/>
</dbReference>
<evidence type="ECO:0000313" key="2">
    <source>
        <dbReference type="Proteomes" id="UP001185092"/>
    </source>
</evidence>
<comment type="caution">
    <text evidence="1">The sequence shown here is derived from an EMBL/GenBank/DDBJ whole genome shotgun (WGS) entry which is preliminary data.</text>
</comment>
<dbReference type="Proteomes" id="UP001185092">
    <property type="component" value="Unassembled WGS sequence"/>
</dbReference>
<dbReference type="AlphaFoldDB" id="A0AAE3XSF1"/>
<name>A0AAE3XSF1_9BACT</name>
<protein>
    <submittedName>
        <fullName evidence="1">Uncharacterized protein</fullName>
    </submittedName>
</protein>
<gene>
    <name evidence="1" type="ORF">HNQ88_004216</name>
</gene>
<keyword evidence="2" id="KW-1185">Reference proteome</keyword>